<dbReference type="GO" id="GO:0046930">
    <property type="term" value="C:pore complex"/>
    <property type="evidence" value="ECO:0007669"/>
    <property type="project" value="UniProtKB-KW"/>
</dbReference>
<keyword evidence="5 14" id="KW-0732">Signal</keyword>
<evidence type="ECO:0000313" key="17">
    <source>
        <dbReference type="EMBL" id="TDK23228.1"/>
    </source>
</evidence>
<keyword evidence="10 11" id="KW-0998">Cell outer membrane</keyword>
<evidence type="ECO:0000256" key="7">
    <source>
        <dbReference type="ARBA" id="ARBA00023077"/>
    </source>
</evidence>
<evidence type="ECO:0000256" key="8">
    <source>
        <dbReference type="ARBA" id="ARBA00023114"/>
    </source>
</evidence>
<dbReference type="Pfam" id="PF00593">
    <property type="entry name" value="TonB_dep_Rec_b-barrel"/>
    <property type="match status" value="1"/>
</dbReference>
<feature type="region of interest" description="Disordered" evidence="13">
    <location>
        <begin position="509"/>
        <end position="531"/>
    </location>
</feature>
<evidence type="ECO:0000256" key="12">
    <source>
        <dbReference type="RuleBase" id="RU003357"/>
    </source>
</evidence>
<organism evidence="17 18">
    <name type="scientific">Luteimonas aestuarii</name>
    <dbReference type="NCBI Taxonomy" id="453837"/>
    <lineage>
        <taxon>Bacteria</taxon>
        <taxon>Pseudomonadati</taxon>
        <taxon>Pseudomonadota</taxon>
        <taxon>Gammaproteobacteria</taxon>
        <taxon>Lysobacterales</taxon>
        <taxon>Lysobacteraceae</taxon>
        <taxon>Luteimonas</taxon>
    </lineage>
</organism>
<dbReference type="RefSeq" id="WP_133322220.1">
    <property type="nucleotide sequence ID" value="NZ_SMTF01000009.1"/>
</dbReference>
<evidence type="ECO:0000256" key="11">
    <source>
        <dbReference type="PROSITE-ProRule" id="PRU01360"/>
    </source>
</evidence>
<comment type="similarity">
    <text evidence="11 12">Belongs to the TonB-dependent receptor family.</text>
</comment>
<feature type="signal peptide" evidence="14">
    <location>
        <begin position="1"/>
        <end position="22"/>
    </location>
</feature>
<accession>A0A4R5TLK1</accession>
<feature type="compositionally biased region" description="Polar residues" evidence="13">
    <location>
        <begin position="509"/>
        <end position="523"/>
    </location>
</feature>
<evidence type="ECO:0000256" key="9">
    <source>
        <dbReference type="ARBA" id="ARBA00023136"/>
    </source>
</evidence>
<dbReference type="PROSITE" id="PS52016">
    <property type="entry name" value="TONB_DEPENDENT_REC_3"/>
    <property type="match status" value="1"/>
</dbReference>
<dbReference type="PANTHER" id="PTHR30069:SF53">
    <property type="entry name" value="COLICIN I RECEPTOR-RELATED"/>
    <property type="match status" value="1"/>
</dbReference>
<dbReference type="PANTHER" id="PTHR30069">
    <property type="entry name" value="TONB-DEPENDENT OUTER MEMBRANE RECEPTOR"/>
    <property type="match status" value="1"/>
</dbReference>
<dbReference type="GO" id="GO:0015420">
    <property type="term" value="F:ABC-type vitamin B12 transporter activity"/>
    <property type="evidence" value="ECO:0007669"/>
    <property type="project" value="InterPro"/>
</dbReference>
<evidence type="ECO:0000256" key="3">
    <source>
        <dbReference type="ARBA" id="ARBA00022452"/>
    </source>
</evidence>
<dbReference type="Gene3D" id="2.170.130.10">
    <property type="entry name" value="TonB-dependent receptor, plug domain"/>
    <property type="match status" value="1"/>
</dbReference>
<evidence type="ECO:0000256" key="1">
    <source>
        <dbReference type="ARBA" id="ARBA00004571"/>
    </source>
</evidence>
<keyword evidence="4 11" id="KW-0812">Transmembrane</keyword>
<keyword evidence="6" id="KW-0406">Ion transport</keyword>
<dbReference type="NCBIfam" id="TIGR01779">
    <property type="entry name" value="TonB-B12"/>
    <property type="match status" value="1"/>
</dbReference>
<keyword evidence="7 12" id="KW-0798">TonB box</keyword>
<feature type="domain" description="TonB-dependent receptor-like beta-barrel" evidence="15">
    <location>
        <begin position="230"/>
        <end position="596"/>
    </location>
</feature>
<feature type="chain" id="PRO_5020325361" evidence="14">
    <location>
        <begin position="23"/>
        <end position="624"/>
    </location>
</feature>
<dbReference type="Gene3D" id="2.40.170.20">
    <property type="entry name" value="TonB-dependent receptor, beta-barrel domain"/>
    <property type="match status" value="1"/>
</dbReference>
<keyword evidence="9 11" id="KW-0472">Membrane</keyword>
<dbReference type="GO" id="GO:0006811">
    <property type="term" value="P:monoatomic ion transport"/>
    <property type="evidence" value="ECO:0007669"/>
    <property type="project" value="UniProtKB-KW"/>
</dbReference>
<dbReference type="InterPro" id="IPR000531">
    <property type="entry name" value="Beta-barrel_TonB"/>
</dbReference>
<dbReference type="InterPro" id="IPR037066">
    <property type="entry name" value="Plug_dom_sf"/>
</dbReference>
<dbReference type="CDD" id="cd01347">
    <property type="entry name" value="ligand_gated_channel"/>
    <property type="match status" value="1"/>
</dbReference>
<comment type="caution">
    <text evidence="17">The sequence shown here is derived from an EMBL/GenBank/DDBJ whole genome shotgun (WGS) entry which is preliminary data.</text>
</comment>
<keyword evidence="18" id="KW-1185">Reference proteome</keyword>
<dbReference type="SUPFAM" id="SSF56935">
    <property type="entry name" value="Porins"/>
    <property type="match status" value="1"/>
</dbReference>
<dbReference type="Pfam" id="PF07715">
    <property type="entry name" value="Plug"/>
    <property type="match status" value="1"/>
</dbReference>
<dbReference type="InterPro" id="IPR012910">
    <property type="entry name" value="Plug_dom"/>
</dbReference>
<keyword evidence="17" id="KW-0675">Receptor</keyword>
<dbReference type="OrthoDB" id="9764669at2"/>
<proteinExistence type="inferred from homology"/>
<evidence type="ECO:0000256" key="13">
    <source>
        <dbReference type="SAM" id="MobiDB-lite"/>
    </source>
</evidence>
<dbReference type="InterPro" id="IPR010101">
    <property type="entry name" value="B12_transptr_BtuB"/>
</dbReference>
<evidence type="ECO:0000256" key="6">
    <source>
        <dbReference type="ARBA" id="ARBA00023065"/>
    </source>
</evidence>
<dbReference type="InterPro" id="IPR036942">
    <property type="entry name" value="Beta-barrel_TonB_sf"/>
</dbReference>
<evidence type="ECO:0000259" key="15">
    <source>
        <dbReference type="Pfam" id="PF00593"/>
    </source>
</evidence>
<comment type="subcellular location">
    <subcellularLocation>
        <location evidence="1 11">Cell outer membrane</location>
        <topology evidence="1 11">Multi-pass membrane protein</topology>
    </subcellularLocation>
</comment>
<evidence type="ECO:0000256" key="4">
    <source>
        <dbReference type="ARBA" id="ARBA00022692"/>
    </source>
</evidence>
<keyword evidence="3 11" id="KW-1134">Transmembrane beta strand</keyword>
<evidence type="ECO:0000256" key="5">
    <source>
        <dbReference type="ARBA" id="ARBA00022729"/>
    </source>
</evidence>
<evidence type="ECO:0000256" key="14">
    <source>
        <dbReference type="SAM" id="SignalP"/>
    </source>
</evidence>
<dbReference type="AlphaFoldDB" id="A0A4R5TLK1"/>
<dbReference type="EMBL" id="SMTF01000009">
    <property type="protein sequence ID" value="TDK23228.1"/>
    <property type="molecule type" value="Genomic_DNA"/>
</dbReference>
<sequence length="624" mass="67481">MSRLSLAIAAALLVPTASLPLAASAESFDATDLDQVVVTGTRTEVRVRDSLAPVEVIELEEIERSQARDLVGLLKGRAGIGFTNQGGAGKLTGFNLRGTEADHVLVLVDGVRIGSATAGLAAFQDLPLDQIERVEIVRGPRSSLYGSEAIGGVIQIFTRRGGAGLSRHFRIGGGSHDLREYSGGFSHGGERGWVGADAAYRSTGGINACRGSGTLFQGCFADEPDLDGYRNLSLNLRGGLQLSPAFSVEGHFLNADSFNEFDGTVFGGNEADNLQRVLGGKATWTPSDAARVVLQLGRTADRSDNYFADATAGTRSFVSTFDTRRDSASLQGDFELGRAHLLTAGADWLRDEITSTTDFDVDRRDNTGVFVGYQGHFGAQRVQASVRNDDNEQFGNHVTGNLGWGYGFGNGMQLTASAGTGFRAPSFNDLYFPFSGNPDLLPEQSKTFNLGVSQYAEGWNWTFNAYETRIDDLVALDANWMPGNIEEARIRGAETTFATSLAGFDLSTQLSHTDPRNRTTGANDGNLLPRRSRNTARVDIDRAFGAFRVGATGFGASHRFDNAANSVRLSGYGTLDLRVEYAINPQWTLQARATNVFDRDYETIAWYNQPGREYGLSLRYQARD</sequence>
<reference evidence="17 18" key="1">
    <citation type="submission" date="2019-03" db="EMBL/GenBank/DDBJ databases">
        <title>Luteimonas zhaokaii sp.nov., isolated from the rectal contents of Plateau pika in Yushu, Qinghai Province, China.</title>
        <authorList>
            <person name="Zhang G."/>
        </authorList>
    </citation>
    <scope>NUCLEOTIDE SEQUENCE [LARGE SCALE GENOMIC DNA]</scope>
    <source>
        <strain evidence="17 18">B9</strain>
    </source>
</reference>
<dbReference type="Proteomes" id="UP000294796">
    <property type="component" value="Unassembled WGS sequence"/>
</dbReference>
<name>A0A4R5TLK1_9GAMM</name>
<evidence type="ECO:0000313" key="18">
    <source>
        <dbReference type="Proteomes" id="UP000294796"/>
    </source>
</evidence>
<dbReference type="InterPro" id="IPR039426">
    <property type="entry name" value="TonB-dep_rcpt-like"/>
</dbReference>
<feature type="domain" description="TonB-dependent receptor plug" evidence="16">
    <location>
        <begin position="47"/>
        <end position="153"/>
    </location>
</feature>
<dbReference type="GO" id="GO:0009279">
    <property type="term" value="C:cell outer membrane"/>
    <property type="evidence" value="ECO:0007669"/>
    <property type="project" value="UniProtKB-SubCell"/>
</dbReference>
<evidence type="ECO:0000259" key="16">
    <source>
        <dbReference type="Pfam" id="PF07715"/>
    </source>
</evidence>
<dbReference type="GO" id="GO:0015288">
    <property type="term" value="F:porin activity"/>
    <property type="evidence" value="ECO:0007669"/>
    <property type="project" value="UniProtKB-KW"/>
</dbReference>
<gene>
    <name evidence="17" type="primary">btuB</name>
    <name evidence="17" type="ORF">E2F46_11460</name>
</gene>
<evidence type="ECO:0000256" key="10">
    <source>
        <dbReference type="ARBA" id="ARBA00023237"/>
    </source>
</evidence>
<keyword evidence="8" id="KW-0626">Porin</keyword>
<keyword evidence="2 11" id="KW-0813">Transport</keyword>
<protein>
    <submittedName>
        <fullName evidence="17">TonB-dependent vitamin B12 receptor</fullName>
    </submittedName>
</protein>
<evidence type="ECO:0000256" key="2">
    <source>
        <dbReference type="ARBA" id="ARBA00022448"/>
    </source>
</evidence>